<keyword evidence="5" id="KW-0175">Coiled coil</keyword>
<proteinExistence type="predicted"/>
<gene>
    <name evidence="12" type="ORF">Cvel_10003</name>
</gene>
<dbReference type="InterPro" id="IPR027417">
    <property type="entry name" value="P-loop_NTPase"/>
</dbReference>
<evidence type="ECO:0000256" key="5">
    <source>
        <dbReference type="ARBA" id="ARBA00023054"/>
    </source>
</evidence>
<comment type="subcellular location">
    <subcellularLocation>
        <location evidence="1">Cell projection</location>
        <location evidence="1">Cilium</location>
    </subcellularLocation>
    <subcellularLocation>
        <location evidence="2">Cytoplasm</location>
        <location evidence="2">Cytoskeleton</location>
    </subcellularLocation>
</comment>
<dbReference type="FunFam" id="1.10.8.720:FF:000001">
    <property type="entry name" value="dynein heavy chain 7, axonemal"/>
    <property type="match status" value="1"/>
</dbReference>
<evidence type="ECO:0000256" key="1">
    <source>
        <dbReference type="ARBA" id="ARBA00004138"/>
    </source>
</evidence>
<evidence type="ECO:0000256" key="2">
    <source>
        <dbReference type="ARBA" id="ARBA00004245"/>
    </source>
</evidence>
<feature type="domain" description="Dynein heavy chain AAA lid" evidence="10">
    <location>
        <begin position="170"/>
        <end position="307"/>
    </location>
</feature>
<dbReference type="PhylomeDB" id="A0A0G4I0P8"/>
<dbReference type="Pfam" id="PF18198">
    <property type="entry name" value="AAA_lid_11"/>
    <property type="match status" value="1"/>
</dbReference>
<dbReference type="Gene3D" id="1.10.8.720">
    <property type="entry name" value="Region D6 of dynein motor"/>
    <property type="match status" value="1"/>
</dbReference>
<sequence>MGKEFVEVPLARMAEIYEDSSPITPVVFVLSTGADPTAMLFKFAAEHGVTGDKLKQISLGQGQGPVAKRFIFEGTKDGRWILLQNCHLAKSFMPELEKIVENFAEDLSIDPNFRLFLTSMPAPYFPVPVLQNSVKFTTEPPKGIKANLKRSLMDLTDEVLDSCEKPEAHRKIRFGLMFFHGIVQERRKFGPLGWNVKYEFNDSDMETSTTVLKNMLDAQKHIPWDTLQFVIGQINYGGRVTDDWDRRTLMNILSIYCNPEVLNEEYVFSESGTYRVPPSTDIVGMRSYVDSLPIADLPEIFGMHENANINFQKQESDTMVDTVLSIQPRETGGGEGKSSDEIVLEVSEKLVASLPEMLSTDHSHPTAFAMDERTGIMESLGTCLTQEMQRFNKLLAKMSASLALLGKAVRGLVVMSEELDVMYTAFNNNQVPSTWSKVAYPSLKPLSSWFDDLIARVSFLRSWISDGRPKAYWISALFFPQGFLTSVLQMYSRREMIPIDTLAFEHVVLAKKHESELESAPKDGCYIYGMFMDGARWDFEKNVIADQLPGVMYDSAPIIHLNPAKNLKKDPTKYEIPLYKTSVRAGTLSTTGHSTNFVIAIEVPTEHPPSYWVLKGAAMLTMLDD</sequence>
<dbReference type="InterPro" id="IPR042219">
    <property type="entry name" value="AAA_lid_11_sf"/>
</dbReference>
<feature type="domain" description="Dynein heavy chain region D6 P-loop" evidence="9">
    <location>
        <begin position="22"/>
        <end position="137"/>
    </location>
</feature>
<dbReference type="Gene3D" id="1.20.1270.280">
    <property type="match status" value="1"/>
</dbReference>
<dbReference type="Pfam" id="PF03028">
    <property type="entry name" value="Dynein_heavy"/>
    <property type="match status" value="1"/>
</dbReference>
<evidence type="ECO:0000256" key="7">
    <source>
        <dbReference type="ARBA" id="ARBA00023212"/>
    </source>
</evidence>
<evidence type="ECO:0000256" key="6">
    <source>
        <dbReference type="ARBA" id="ARBA00023069"/>
    </source>
</evidence>
<dbReference type="InterPro" id="IPR043160">
    <property type="entry name" value="Dynein_C_barrel"/>
</dbReference>
<dbReference type="Gene3D" id="3.10.490.20">
    <property type="match status" value="1"/>
</dbReference>
<evidence type="ECO:0000259" key="10">
    <source>
        <dbReference type="Pfam" id="PF18198"/>
    </source>
</evidence>
<keyword evidence="3" id="KW-0963">Cytoplasm</keyword>
<dbReference type="GO" id="GO:0051959">
    <property type="term" value="F:dynein light intermediate chain binding"/>
    <property type="evidence" value="ECO:0007669"/>
    <property type="project" value="InterPro"/>
</dbReference>
<dbReference type="PANTHER" id="PTHR22878:SF68">
    <property type="entry name" value="DYNEIN HEAVY CHAIN 6, AXONEMAL-LIKE"/>
    <property type="match status" value="1"/>
</dbReference>
<keyword evidence="8" id="KW-0966">Cell projection</keyword>
<dbReference type="FunFam" id="3.40.50.300:FF:000362">
    <property type="entry name" value="Dynein, axonemal, heavy chain 6"/>
    <property type="match status" value="1"/>
</dbReference>
<dbReference type="GO" id="GO:0007018">
    <property type="term" value="P:microtubule-based movement"/>
    <property type="evidence" value="ECO:0007669"/>
    <property type="project" value="InterPro"/>
</dbReference>
<evidence type="ECO:0008006" key="13">
    <source>
        <dbReference type="Google" id="ProtNLM"/>
    </source>
</evidence>
<protein>
    <recommendedName>
        <fullName evidence="13">Dynein heavy chain C-terminal domain-containing protein</fullName>
    </recommendedName>
</protein>
<dbReference type="InterPro" id="IPR041658">
    <property type="entry name" value="AAA_lid_11"/>
</dbReference>
<keyword evidence="6" id="KW-0969">Cilium</keyword>
<feature type="domain" description="Dynein heavy chain C-terminal" evidence="11">
    <location>
        <begin position="314"/>
        <end position="621"/>
    </location>
</feature>
<organism evidence="12">
    <name type="scientific">Chromera velia CCMP2878</name>
    <dbReference type="NCBI Taxonomy" id="1169474"/>
    <lineage>
        <taxon>Eukaryota</taxon>
        <taxon>Sar</taxon>
        <taxon>Alveolata</taxon>
        <taxon>Colpodellida</taxon>
        <taxon>Chromeraceae</taxon>
        <taxon>Chromera</taxon>
    </lineage>
</organism>
<evidence type="ECO:0000259" key="9">
    <source>
        <dbReference type="Pfam" id="PF03028"/>
    </source>
</evidence>
<evidence type="ECO:0000256" key="4">
    <source>
        <dbReference type="ARBA" id="ARBA00022741"/>
    </source>
</evidence>
<accession>A0A0G4I0P8</accession>
<dbReference type="EMBL" id="CDMZ01004666">
    <property type="protein sequence ID" value="CEM50451.1"/>
    <property type="molecule type" value="Genomic_DNA"/>
</dbReference>
<dbReference type="InterPro" id="IPR041228">
    <property type="entry name" value="Dynein_C"/>
</dbReference>
<dbReference type="GO" id="GO:0008569">
    <property type="term" value="F:minus-end-directed microtubule motor activity"/>
    <property type="evidence" value="ECO:0007669"/>
    <property type="project" value="InterPro"/>
</dbReference>
<evidence type="ECO:0000259" key="11">
    <source>
        <dbReference type="Pfam" id="PF18199"/>
    </source>
</evidence>
<dbReference type="GO" id="GO:0045505">
    <property type="term" value="F:dynein intermediate chain binding"/>
    <property type="evidence" value="ECO:0007669"/>
    <property type="project" value="InterPro"/>
</dbReference>
<dbReference type="Pfam" id="PF18199">
    <property type="entry name" value="Dynein_C"/>
    <property type="match status" value="1"/>
</dbReference>
<dbReference type="VEuPathDB" id="CryptoDB:Cvel_10003"/>
<dbReference type="GO" id="GO:0005929">
    <property type="term" value="C:cilium"/>
    <property type="evidence" value="ECO:0007669"/>
    <property type="project" value="UniProtKB-SubCell"/>
</dbReference>
<keyword evidence="4" id="KW-0547">Nucleotide-binding</keyword>
<keyword evidence="7" id="KW-0206">Cytoskeleton</keyword>
<dbReference type="GO" id="GO:0000166">
    <property type="term" value="F:nucleotide binding"/>
    <property type="evidence" value="ECO:0007669"/>
    <property type="project" value="UniProtKB-KW"/>
</dbReference>
<dbReference type="AlphaFoldDB" id="A0A0G4I0P8"/>
<dbReference type="PANTHER" id="PTHR22878">
    <property type="entry name" value="DYNEIN HEAVY CHAIN 6, AXONEMAL-LIKE-RELATED"/>
    <property type="match status" value="1"/>
</dbReference>
<dbReference type="GO" id="GO:0030286">
    <property type="term" value="C:dynein complex"/>
    <property type="evidence" value="ECO:0007669"/>
    <property type="project" value="InterPro"/>
</dbReference>
<evidence type="ECO:0000313" key="12">
    <source>
        <dbReference type="EMBL" id="CEM50451.1"/>
    </source>
</evidence>
<evidence type="ECO:0000256" key="3">
    <source>
        <dbReference type="ARBA" id="ARBA00022490"/>
    </source>
</evidence>
<dbReference type="InterPro" id="IPR004273">
    <property type="entry name" value="Dynein_heavy_D6_P-loop"/>
</dbReference>
<evidence type="ECO:0000256" key="8">
    <source>
        <dbReference type="ARBA" id="ARBA00023273"/>
    </source>
</evidence>
<reference evidence="12" key="1">
    <citation type="submission" date="2014-11" db="EMBL/GenBank/DDBJ databases">
        <authorList>
            <person name="Otto D Thomas"/>
            <person name="Naeem Raeece"/>
        </authorList>
    </citation>
    <scope>NUCLEOTIDE SEQUENCE</scope>
</reference>
<dbReference type="InterPro" id="IPR026983">
    <property type="entry name" value="DHC"/>
</dbReference>
<name>A0A0G4I0P8_9ALVE</name>
<dbReference type="Gene3D" id="3.40.50.300">
    <property type="entry name" value="P-loop containing nucleotide triphosphate hydrolases"/>
    <property type="match status" value="1"/>
</dbReference>
<dbReference type="FunFam" id="3.10.490.20:FF:000005">
    <property type="entry name" value="Dynein axonemal heavy chain 6"/>
    <property type="match status" value="1"/>
</dbReference>